<dbReference type="Pfam" id="PF02190">
    <property type="entry name" value="LON_substr_bdg"/>
    <property type="match status" value="1"/>
</dbReference>
<evidence type="ECO:0000259" key="1">
    <source>
        <dbReference type="SMART" id="SM00464"/>
    </source>
</evidence>
<dbReference type="PANTHER" id="PTHR46732:SF8">
    <property type="entry name" value="ATP-DEPENDENT PROTEASE LA (LON) DOMAIN PROTEIN"/>
    <property type="match status" value="1"/>
</dbReference>
<evidence type="ECO:0000313" key="3">
    <source>
        <dbReference type="Proteomes" id="UP001297581"/>
    </source>
</evidence>
<dbReference type="RefSeq" id="WP_240590528.1">
    <property type="nucleotide sequence ID" value="NZ_JAKUDL010000002.1"/>
</dbReference>
<dbReference type="SMART" id="SM00464">
    <property type="entry name" value="LON"/>
    <property type="match status" value="1"/>
</dbReference>
<dbReference type="InterPro" id="IPR046336">
    <property type="entry name" value="Lon_prtase_N_sf"/>
</dbReference>
<organism evidence="2 3">
    <name type="scientific">Shewanella zhuhaiensis</name>
    <dbReference type="NCBI Taxonomy" id="2919576"/>
    <lineage>
        <taxon>Bacteria</taxon>
        <taxon>Pseudomonadati</taxon>
        <taxon>Pseudomonadota</taxon>
        <taxon>Gammaproteobacteria</taxon>
        <taxon>Alteromonadales</taxon>
        <taxon>Shewanellaceae</taxon>
        <taxon>Shewanella</taxon>
    </lineage>
</organism>
<evidence type="ECO:0000313" key="2">
    <source>
        <dbReference type="EMBL" id="MCH4294123.1"/>
    </source>
</evidence>
<name>A0AAJ1F080_9GAMM</name>
<dbReference type="InterPro" id="IPR003111">
    <property type="entry name" value="Lon_prtase_N"/>
</dbReference>
<proteinExistence type="predicted"/>
<comment type="caution">
    <text evidence="2">The sequence shown here is derived from an EMBL/GenBank/DDBJ whole genome shotgun (WGS) entry which is preliminary data.</text>
</comment>
<accession>A0AAJ1F080</accession>
<protein>
    <submittedName>
        <fullName evidence="2">LON peptidase substrate-binding domain-containing protein</fullName>
    </submittedName>
</protein>
<dbReference type="Gene3D" id="1.10.4060.10">
    <property type="entry name" value="BPP1347 like domain"/>
    <property type="match status" value="1"/>
</dbReference>
<dbReference type="AlphaFoldDB" id="A0AAJ1F080"/>
<gene>
    <name evidence="2" type="ORF">MJ923_07380</name>
</gene>
<sequence>MQLALFPLPVCLLPGGTTQLRIFEPRYKRLVSESLSTAQGFALCMLGEDNQPLPVATRVEIVDFETLEDGLLGITVHGKERLEVLSWQSESDGLKRGTIRTLAPWPPRQLTEDYRVLGDKLTELFQAYPRQNAFFEQADFHNLTWVCQRWLEILPIGLEHKQRCYREDNAELTLTLLEQIFEKD</sequence>
<dbReference type="Proteomes" id="UP001297581">
    <property type="component" value="Unassembled WGS sequence"/>
</dbReference>
<dbReference type="SUPFAM" id="SSF88697">
    <property type="entry name" value="PUA domain-like"/>
    <property type="match status" value="1"/>
</dbReference>
<dbReference type="Gene3D" id="2.30.130.40">
    <property type="entry name" value="LON domain-like"/>
    <property type="match status" value="1"/>
</dbReference>
<reference evidence="2 3" key="1">
    <citation type="submission" date="2022-02" db="EMBL/GenBank/DDBJ databases">
        <title>The genome sequence of Shewanella sp. 3B26.</title>
        <authorList>
            <person name="Du J."/>
        </authorList>
    </citation>
    <scope>NUCLEOTIDE SEQUENCE [LARGE SCALE GENOMIC DNA]</scope>
    <source>
        <strain evidence="2 3">3B26</strain>
    </source>
</reference>
<dbReference type="InterPro" id="IPR015947">
    <property type="entry name" value="PUA-like_sf"/>
</dbReference>
<dbReference type="EMBL" id="JAKUDL010000002">
    <property type="protein sequence ID" value="MCH4294123.1"/>
    <property type="molecule type" value="Genomic_DNA"/>
</dbReference>
<feature type="domain" description="Lon N-terminal" evidence="1">
    <location>
        <begin position="2"/>
        <end position="183"/>
    </location>
</feature>
<dbReference type="PANTHER" id="PTHR46732">
    <property type="entry name" value="ATP-DEPENDENT PROTEASE LA (LON) DOMAIN PROTEIN"/>
    <property type="match status" value="1"/>
</dbReference>
<keyword evidence="3" id="KW-1185">Reference proteome</keyword>